<gene>
    <name evidence="1" type="ORF">L1987_43311</name>
</gene>
<name>A0ACB9GMA2_9ASTR</name>
<comment type="caution">
    <text evidence="1">The sequence shown here is derived from an EMBL/GenBank/DDBJ whole genome shotgun (WGS) entry which is preliminary data.</text>
</comment>
<evidence type="ECO:0000313" key="2">
    <source>
        <dbReference type="Proteomes" id="UP001056120"/>
    </source>
</evidence>
<protein>
    <submittedName>
        <fullName evidence="1">Uncharacterized protein</fullName>
    </submittedName>
</protein>
<organism evidence="1 2">
    <name type="scientific">Smallanthus sonchifolius</name>
    <dbReference type="NCBI Taxonomy" id="185202"/>
    <lineage>
        <taxon>Eukaryota</taxon>
        <taxon>Viridiplantae</taxon>
        <taxon>Streptophyta</taxon>
        <taxon>Embryophyta</taxon>
        <taxon>Tracheophyta</taxon>
        <taxon>Spermatophyta</taxon>
        <taxon>Magnoliopsida</taxon>
        <taxon>eudicotyledons</taxon>
        <taxon>Gunneridae</taxon>
        <taxon>Pentapetalae</taxon>
        <taxon>asterids</taxon>
        <taxon>campanulids</taxon>
        <taxon>Asterales</taxon>
        <taxon>Asteraceae</taxon>
        <taxon>Asteroideae</taxon>
        <taxon>Heliantheae alliance</taxon>
        <taxon>Millerieae</taxon>
        <taxon>Smallanthus</taxon>
    </lineage>
</organism>
<reference evidence="1 2" key="2">
    <citation type="journal article" date="2022" name="Mol. Ecol. Resour.">
        <title>The genomes of chicory, endive, great burdock and yacon provide insights into Asteraceae paleo-polyploidization history and plant inulin production.</title>
        <authorList>
            <person name="Fan W."/>
            <person name="Wang S."/>
            <person name="Wang H."/>
            <person name="Wang A."/>
            <person name="Jiang F."/>
            <person name="Liu H."/>
            <person name="Zhao H."/>
            <person name="Xu D."/>
            <person name="Zhang Y."/>
        </authorList>
    </citation>
    <scope>NUCLEOTIDE SEQUENCE [LARGE SCALE GENOMIC DNA]</scope>
    <source>
        <strain evidence="2">cv. Yunnan</strain>
        <tissue evidence="1">Leaves</tissue>
    </source>
</reference>
<proteinExistence type="predicted"/>
<sequence>MGIWRTVIKRICTCGKVNNFSKKVYIPGDHHKGLGTMSSDDVRLSIKDHHVVIDNGILQVTLSKPGGLVTGVQYNGLDNVLGILNHEDESGRKGVFEVFKVIVETEEQIEVSFSRPWDPSLNGKLAPINIDKRFVLLRGSSGFYTYAIYEQLGSEEWQASALAKHELHSNSEKTMADDRRRYMPLPDDRLAGRAQPLAFQEAVSLINPVVPEFKGEVEDKYHYTCENRDLMVHGWISHDPPVGFWKITPSNEFCNGGPLKQNLCSHVGPTCLAVFVGAHYAGDDQMMVEVNSWPYSFPASEDFPKSHERGKVRGRLLVRDRYIHNDDKPGNGAYVGLAPPGDVGSWQRE</sequence>
<evidence type="ECO:0000313" key="1">
    <source>
        <dbReference type="EMBL" id="KAI3784216.1"/>
    </source>
</evidence>
<dbReference type="EMBL" id="CM042031">
    <property type="protein sequence ID" value="KAI3784216.1"/>
    <property type="molecule type" value="Genomic_DNA"/>
</dbReference>
<keyword evidence="2" id="KW-1185">Reference proteome</keyword>
<accession>A0ACB9GMA2</accession>
<dbReference type="Proteomes" id="UP001056120">
    <property type="component" value="Linkage Group LG14"/>
</dbReference>
<reference evidence="2" key="1">
    <citation type="journal article" date="2022" name="Mol. Ecol. Resour.">
        <title>The genomes of chicory, endive, great burdock and yacon provide insights into Asteraceae palaeo-polyploidization history and plant inulin production.</title>
        <authorList>
            <person name="Fan W."/>
            <person name="Wang S."/>
            <person name="Wang H."/>
            <person name="Wang A."/>
            <person name="Jiang F."/>
            <person name="Liu H."/>
            <person name="Zhao H."/>
            <person name="Xu D."/>
            <person name="Zhang Y."/>
        </authorList>
    </citation>
    <scope>NUCLEOTIDE SEQUENCE [LARGE SCALE GENOMIC DNA]</scope>
    <source>
        <strain evidence="2">cv. Yunnan</strain>
    </source>
</reference>